<proteinExistence type="predicted"/>
<keyword evidence="1" id="KW-0143">Chaperone</keyword>
<dbReference type="Pfam" id="PF02613">
    <property type="entry name" value="Nitrate_red_del"/>
    <property type="match status" value="1"/>
</dbReference>
<evidence type="ECO:0000313" key="2">
    <source>
        <dbReference type="EMBL" id="NEX59985.1"/>
    </source>
</evidence>
<dbReference type="InterPro" id="IPR036411">
    <property type="entry name" value="TorD-like_sf"/>
</dbReference>
<evidence type="ECO:0008006" key="4">
    <source>
        <dbReference type="Google" id="ProtNLM"/>
    </source>
</evidence>
<dbReference type="InterPro" id="IPR050289">
    <property type="entry name" value="TorD/DmsD_chaperones"/>
</dbReference>
<keyword evidence="3" id="KW-1185">Reference proteome</keyword>
<dbReference type="RefSeq" id="WP_163960482.1">
    <property type="nucleotide sequence ID" value="NZ_JAAIVB010000010.1"/>
</dbReference>
<evidence type="ECO:0000313" key="3">
    <source>
        <dbReference type="Proteomes" id="UP000482155"/>
    </source>
</evidence>
<dbReference type="Gene3D" id="1.10.3480.10">
    <property type="entry name" value="TorD-like"/>
    <property type="match status" value="1"/>
</dbReference>
<reference evidence="2 3" key="1">
    <citation type="submission" date="2020-02" db="EMBL/GenBank/DDBJ databases">
        <authorList>
            <person name="Kim M.K."/>
        </authorList>
    </citation>
    <scope>NUCLEOTIDE SEQUENCE [LARGE SCALE GENOMIC DNA]</scope>
    <source>
        <strain evidence="2 3">17J57-3</strain>
    </source>
</reference>
<dbReference type="PANTHER" id="PTHR34227:SF1">
    <property type="entry name" value="DIMETHYL SULFOXIDE REDUCTASE CHAPERONE-RELATED"/>
    <property type="match status" value="1"/>
</dbReference>
<dbReference type="AlphaFoldDB" id="A0A6B3SKV5"/>
<dbReference type="EMBL" id="JAAIVB010000010">
    <property type="protein sequence ID" value="NEX59985.1"/>
    <property type="molecule type" value="Genomic_DNA"/>
</dbReference>
<gene>
    <name evidence="2" type="ORF">G3574_02740</name>
</gene>
<organism evidence="2 3">
    <name type="scientific">Noviherbaspirillum galbum</name>
    <dbReference type="NCBI Taxonomy" id="2709383"/>
    <lineage>
        <taxon>Bacteria</taxon>
        <taxon>Pseudomonadati</taxon>
        <taxon>Pseudomonadota</taxon>
        <taxon>Betaproteobacteria</taxon>
        <taxon>Burkholderiales</taxon>
        <taxon>Oxalobacteraceae</taxon>
        <taxon>Noviherbaspirillum</taxon>
    </lineage>
</organism>
<accession>A0A6B3SKV5</accession>
<dbReference type="PANTHER" id="PTHR34227">
    <property type="entry name" value="CHAPERONE PROTEIN YCDY"/>
    <property type="match status" value="1"/>
</dbReference>
<protein>
    <recommendedName>
        <fullName evidence="4">Molecular chaperone TorD</fullName>
    </recommendedName>
</protein>
<evidence type="ECO:0000256" key="1">
    <source>
        <dbReference type="ARBA" id="ARBA00023186"/>
    </source>
</evidence>
<dbReference type="InterPro" id="IPR020945">
    <property type="entry name" value="DMSO/NO3_reduct_chaperone"/>
</dbReference>
<sequence length="219" mass="23779">MQRASFRPDVSEVDAARADWYALLSHLFLAPPSPSLLDALAQSHDAELPLDSGVLAVAMNTLSAAALACDARAAREEFDALFVGTGTPLLNPYGSLYLCGFMMDFPLVTLREDLSGLGLARRTGTSESEDHLGLLCETMRVLIIGAPPFPPQPLSLQMAFFERHIAPWTKRCLADIRNAGPANFYRVVADVADLFFDVEAEAFAFEDTVLARDDAVSLT</sequence>
<name>A0A6B3SKV5_9BURK</name>
<comment type="caution">
    <text evidence="2">The sequence shown here is derived from an EMBL/GenBank/DDBJ whole genome shotgun (WGS) entry which is preliminary data.</text>
</comment>
<dbReference type="Proteomes" id="UP000482155">
    <property type="component" value="Unassembled WGS sequence"/>
</dbReference>
<dbReference type="SUPFAM" id="SSF89155">
    <property type="entry name" value="TorD-like"/>
    <property type="match status" value="1"/>
</dbReference>